<dbReference type="InterPro" id="IPR003593">
    <property type="entry name" value="AAA+_ATPase"/>
</dbReference>
<keyword evidence="4" id="KW-0547">Nucleotide-binding</keyword>
<evidence type="ECO:0000256" key="3">
    <source>
        <dbReference type="ARBA" id="ARBA00022458"/>
    </source>
</evidence>
<sequence>MHPPPARASGASDAAAVAGDEFVCLVGEVLRAPSLYVFSERSSRMLVVESLTKSFSLDDSELRAVDHLSFQIRPGEVFGLLGPNGAGKTTTLRMILGLLQPDEGYAEVDGVRTADDPIGVKARLGFVSASDGVYPWLSVREMLLYFADLYAVEPDVAADRCEKLSRLLGIDSLLERRAGTLSTGQRQRVTLVRGLIHDPPVMLLDEPTRGLDVVGVQTIFEYIEHLREVGKAVIVCTHRLDEAERLCDRFGLLHRGQMRYSGTLDELRQATGQRHLVDMFVELMRSV</sequence>
<dbReference type="GO" id="GO:0016887">
    <property type="term" value="F:ATP hydrolysis activity"/>
    <property type="evidence" value="ECO:0007669"/>
    <property type="project" value="InterPro"/>
</dbReference>
<dbReference type="Proteomes" id="UP000318538">
    <property type="component" value="Chromosome"/>
</dbReference>
<evidence type="ECO:0000256" key="4">
    <source>
        <dbReference type="ARBA" id="ARBA00022741"/>
    </source>
</evidence>
<dbReference type="InterPro" id="IPR027417">
    <property type="entry name" value="P-loop_NTPase"/>
</dbReference>
<keyword evidence="5 7" id="KW-0067">ATP-binding</keyword>
<dbReference type="PANTHER" id="PTHR42711:SF5">
    <property type="entry name" value="ABC TRANSPORTER ATP-BINDING PROTEIN NATA"/>
    <property type="match status" value="1"/>
</dbReference>
<dbReference type="KEGG" id="rlc:K227x_42340"/>
<dbReference type="EMBL" id="CP036525">
    <property type="protein sequence ID" value="QDT05829.1"/>
    <property type="molecule type" value="Genomic_DNA"/>
</dbReference>
<evidence type="ECO:0000256" key="2">
    <source>
        <dbReference type="ARBA" id="ARBA00022448"/>
    </source>
</evidence>
<gene>
    <name evidence="7" type="primary">ybhF_5</name>
    <name evidence="7" type="ORF">K227x_42340</name>
</gene>
<dbReference type="InterPro" id="IPR050763">
    <property type="entry name" value="ABC_transporter_ATP-binding"/>
</dbReference>
<dbReference type="InterPro" id="IPR003439">
    <property type="entry name" value="ABC_transporter-like_ATP-bd"/>
</dbReference>
<comment type="similarity">
    <text evidence="1">Belongs to the ABC transporter superfamily.</text>
</comment>
<evidence type="ECO:0000256" key="5">
    <source>
        <dbReference type="ARBA" id="ARBA00022840"/>
    </source>
</evidence>
<dbReference type="SUPFAM" id="SSF52540">
    <property type="entry name" value="P-loop containing nucleoside triphosphate hydrolases"/>
    <property type="match status" value="1"/>
</dbReference>
<keyword evidence="3" id="KW-0536">Nodulation</keyword>
<organism evidence="7 8">
    <name type="scientific">Rubripirellula lacrimiformis</name>
    <dbReference type="NCBI Taxonomy" id="1930273"/>
    <lineage>
        <taxon>Bacteria</taxon>
        <taxon>Pseudomonadati</taxon>
        <taxon>Planctomycetota</taxon>
        <taxon>Planctomycetia</taxon>
        <taxon>Pirellulales</taxon>
        <taxon>Pirellulaceae</taxon>
        <taxon>Rubripirellula</taxon>
    </lineage>
</organism>
<protein>
    <submittedName>
        <fullName evidence="7">Putative ABC transporter ATP-binding protein YbhF</fullName>
    </submittedName>
</protein>
<dbReference type="Gene3D" id="3.40.50.300">
    <property type="entry name" value="P-loop containing nucleotide triphosphate hydrolases"/>
    <property type="match status" value="1"/>
</dbReference>
<evidence type="ECO:0000256" key="1">
    <source>
        <dbReference type="ARBA" id="ARBA00005417"/>
    </source>
</evidence>
<accession>A0A517NFB0</accession>
<evidence type="ECO:0000259" key="6">
    <source>
        <dbReference type="PROSITE" id="PS50893"/>
    </source>
</evidence>
<dbReference type="PANTHER" id="PTHR42711">
    <property type="entry name" value="ABC TRANSPORTER ATP-BINDING PROTEIN"/>
    <property type="match status" value="1"/>
</dbReference>
<reference evidence="7 8" key="1">
    <citation type="submission" date="2019-02" db="EMBL/GenBank/DDBJ databases">
        <title>Deep-cultivation of Planctomycetes and their phenomic and genomic characterization uncovers novel biology.</title>
        <authorList>
            <person name="Wiegand S."/>
            <person name="Jogler M."/>
            <person name="Boedeker C."/>
            <person name="Pinto D."/>
            <person name="Vollmers J."/>
            <person name="Rivas-Marin E."/>
            <person name="Kohn T."/>
            <person name="Peeters S.H."/>
            <person name="Heuer A."/>
            <person name="Rast P."/>
            <person name="Oberbeckmann S."/>
            <person name="Bunk B."/>
            <person name="Jeske O."/>
            <person name="Meyerdierks A."/>
            <person name="Storesund J.E."/>
            <person name="Kallscheuer N."/>
            <person name="Luecker S."/>
            <person name="Lage O.M."/>
            <person name="Pohl T."/>
            <person name="Merkel B.J."/>
            <person name="Hornburger P."/>
            <person name="Mueller R.-W."/>
            <person name="Bruemmer F."/>
            <person name="Labrenz M."/>
            <person name="Spormann A.M."/>
            <person name="Op den Camp H."/>
            <person name="Overmann J."/>
            <person name="Amann R."/>
            <person name="Jetten M.S.M."/>
            <person name="Mascher T."/>
            <person name="Medema M.H."/>
            <person name="Devos D.P."/>
            <person name="Kaster A.-K."/>
            <person name="Ovreas L."/>
            <person name="Rohde M."/>
            <person name="Galperin M.Y."/>
            <person name="Jogler C."/>
        </authorList>
    </citation>
    <scope>NUCLEOTIDE SEQUENCE [LARGE SCALE GENOMIC DNA]</scope>
    <source>
        <strain evidence="7 8">K22_7</strain>
    </source>
</reference>
<evidence type="ECO:0000313" key="8">
    <source>
        <dbReference type="Proteomes" id="UP000318538"/>
    </source>
</evidence>
<dbReference type="AlphaFoldDB" id="A0A517NFB0"/>
<keyword evidence="8" id="KW-1185">Reference proteome</keyword>
<dbReference type="Pfam" id="PF00005">
    <property type="entry name" value="ABC_tran"/>
    <property type="match status" value="1"/>
</dbReference>
<dbReference type="PROSITE" id="PS50893">
    <property type="entry name" value="ABC_TRANSPORTER_2"/>
    <property type="match status" value="1"/>
</dbReference>
<evidence type="ECO:0000313" key="7">
    <source>
        <dbReference type="EMBL" id="QDT05829.1"/>
    </source>
</evidence>
<proteinExistence type="inferred from homology"/>
<name>A0A517NFB0_9BACT</name>
<keyword evidence="2" id="KW-0813">Transport</keyword>
<feature type="domain" description="ABC transporter" evidence="6">
    <location>
        <begin position="46"/>
        <end position="280"/>
    </location>
</feature>
<dbReference type="CDD" id="cd03266">
    <property type="entry name" value="ABC_NatA_sodium_exporter"/>
    <property type="match status" value="1"/>
</dbReference>
<dbReference type="GO" id="GO:0005524">
    <property type="term" value="F:ATP binding"/>
    <property type="evidence" value="ECO:0007669"/>
    <property type="project" value="UniProtKB-KW"/>
</dbReference>
<dbReference type="SMART" id="SM00382">
    <property type="entry name" value="AAA"/>
    <property type="match status" value="1"/>
</dbReference>